<keyword evidence="2" id="KW-1185">Reference proteome</keyword>
<comment type="caution">
    <text evidence="1">The sequence shown here is derived from an EMBL/GenBank/DDBJ whole genome shotgun (WGS) entry which is preliminary data.</text>
</comment>
<proteinExistence type="predicted"/>
<dbReference type="Proteomes" id="UP000677537">
    <property type="component" value="Unassembled WGS sequence"/>
</dbReference>
<organism evidence="1 2">
    <name type="scientific">Roseomonas indoligenes</name>
    <dbReference type="NCBI Taxonomy" id="2820811"/>
    <lineage>
        <taxon>Bacteria</taxon>
        <taxon>Pseudomonadati</taxon>
        <taxon>Pseudomonadota</taxon>
        <taxon>Alphaproteobacteria</taxon>
        <taxon>Acetobacterales</taxon>
        <taxon>Roseomonadaceae</taxon>
        <taxon>Roseomonas</taxon>
    </lineage>
</organism>
<gene>
    <name evidence="1" type="ORF">J5Y10_11445</name>
</gene>
<dbReference type="EMBL" id="JAGIZA010000005">
    <property type="protein sequence ID" value="MBP0493391.1"/>
    <property type="molecule type" value="Genomic_DNA"/>
</dbReference>
<evidence type="ECO:0000313" key="2">
    <source>
        <dbReference type="Proteomes" id="UP000677537"/>
    </source>
</evidence>
<sequence>MFDAIGPAGPASMISGCGPLSGPSYLYRGATIDGNAQATLFRITMPGHLIDGWSGMCRLDDAIGLIDAAHGQRERALQLLSPPERTGESLGRKWLRAGWSLVNRQDDASSSG</sequence>
<protein>
    <submittedName>
        <fullName evidence="1">Uncharacterized protein</fullName>
    </submittedName>
</protein>
<evidence type="ECO:0000313" key="1">
    <source>
        <dbReference type="EMBL" id="MBP0493391.1"/>
    </source>
</evidence>
<accession>A0A940S4J7</accession>
<reference evidence="1" key="1">
    <citation type="submission" date="2021-03" db="EMBL/GenBank/DDBJ databases">
        <authorList>
            <person name="So Y."/>
        </authorList>
    </citation>
    <scope>NUCLEOTIDE SEQUENCE</scope>
    <source>
        <strain evidence="1">SG15</strain>
    </source>
</reference>
<dbReference type="RefSeq" id="WP_209373619.1">
    <property type="nucleotide sequence ID" value="NZ_JAGIZA010000005.1"/>
</dbReference>
<dbReference type="AlphaFoldDB" id="A0A940S4J7"/>
<name>A0A940S4J7_9PROT</name>